<dbReference type="AlphaFoldDB" id="A0A0L0UWX2"/>
<organism evidence="2 3">
    <name type="scientific">Puccinia striiformis f. sp. tritici PST-78</name>
    <dbReference type="NCBI Taxonomy" id="1165861"/>
    <lineage>
        <taxon>Eukaryota</taxon>
        <taxon>Fungi</taxon>
        <taxon>Dikarya</taxon>
        <taxon>Basidiomycota</taxon>
        <taxon>Pucciniomycotina</taxon>
        <taxon>Pucciniomycetes</taxon>
        <taxon>Pucciniales</taxon>
        <taxon>Pucciniaceae</taxon>
        <taxon>Puccinia</taxon>
    </lineage>
</organism>
<accession>A0A0L0UWX2</accession>
<evidence type="ECO:0000256" key="1">
    <source>
        <dbReference type="SAM" id="MobiDB-lite"/>
    </source>
</evidence>
<feature type="region of interest" description="Disordered" evidence="1">
    <location>
        <begin position="128"/>
        <end position="147"/>
    </location>
</feature>
<keyword evidence="3" id="KW-1185">Reference proteome</keyword>
<reference evidence="3" key="1">
    <citation type="submission" date="2014-03" db="EMBL/GenBank/DDBJ databases">
        <title>The Genome Sequence of Puccinia striiformis f. sp. tritici PST-78.</title>
        <authorList>
            <consortium name="The Broad Institute Genome Sequencing Platform"/>
            <person name="Cuomo C."/>
            <person name="Hulbert S."/>
            <person name="Chen X."/>
            <person name="Walker B."/>
            <person name="Young S.K."/>
            <person name="Zeng Q."/>
            <person name="Gargeya S."/>
            <person name="Fitzgerald M."/>
            <person name="Haas B."/>
            <person name="Abouelleil A."/>
            <person name="Alvarado L."/>
            <person name="Arachchi H.M."/>
            <person name="Berlin A.M."/>
            <person name="Chapman S.B."/>
            <person name="Goldberg J."/>
            <person name="Griggs A."/>
            <person name="Gujja S."/>
            <person name="Hansen M."/>
            <person name="Howarth C."/>
            <person name="Imamovic A."/>
            <person name="Larimer J."/>
            <person name="McCowan C."/>
            <person name="Montmayeur A."/>
            <person name="Murphy C."/>
            <person name="Neiman D."/>
            <person name="Pearson M."/>
            <person name="Priest M."/>
            <person name="Roberts A."/>
            <person name="Saif S."/>
            <person name="Shea T."/>
            <person name="Sisk P."/>
            <person name="Sykes S."/>
            <person name="Wortman J."/>
            <person name="Nusbaum C."/>
            <person name="Birren B."/>
        </authorList>
    </citation>
    <scope>NUCLEOTIDE SEQUENCE [LARGE SCALE GENOMIC DNA]</scope>
    <source>
        <strain evidence="3">race PST-78</strain>
    </source>
</reference>
<sequence>MGGSHIPAGSHPITGCPAGLYTRGAPSRGQHWNSTRNPRKRALRGRTYDPGPPQEPSDRVFIRGFEKDTLRPADRDGRTAQPVHIGVDSTHSSERGIHVSHPLVGSTLDSCGTHRSVIFRVLSSTRRGFHEDPPWNPPNDARRGFHARSSQKVPCPCSYKPASCSRSRLCPRLHPNYRLNTQNRVSRLASSRHGTITGNDDPEGLADTAFMLLSILIDHPDFQHAFLQGVDHGHYTGHDAHVRHCNMP</sequence>
<evidence type="ECO:0000313" key="3">
    <source>
        <dbReference type="Proteomes" id="UP000054564"/>
    </source>
</evidence>
<name>A0A0L0UWX2_9BASI</name>
<proteinExistence type="predicted"/>
<gene>
    <name evidence="2" type="ORF">PSTG_15058</name>
</gene>
<feature type="region of interest" description="Disordered" evidence="1">
    <location>
        <begin position="1"/>
        <end position="96"/>
    </location>
</feature>
<comment type="caution">
    <text evidence="2">The sequence shown here is derived from an EMBL/GenBank/DDBJ whole genome shotgun (WGS) entry which is preliminary data.</text>
</comment>
<feature type="compositionally biased region" description="Basic and acidic residues" evidence="1">
    <location>
        <begin position="56"/>
        <end position="78"/>
    </location>
</feature>
<evidence type="ECO:0008006" key="4">
    <source>
        <dbReference type="Google" id="ProtNLM"/>
    </source>
</evidence>
<evidence type="ECO:0000313" key="2">
    <source>
        <dbReference type="EMBL" id="KNE91537.1"/>
    </source>
</evidence>
<dbReference type="EMBL" id="AJIL01000199">
    <property type="protein sequence ID" value="KNE91537.1"/>
    <property type="molecule type" value="Genomic_DNA"/>
</dbReference>
<protein>
    <recommendedName>
        <fullName evidence="4">C3H1-type domain-containing protein</fullName>
    </recommendedName>
</protein>
<dbReference type="Proteomes" id="UP000054564">
    <property type="component" value="Unassembled WGS sequence"/>
</dbReference>